<dbReference type="GO" id="GO:0032259">
    <property type="term" value="P:methylation"/>
    <property type="evidence" value="ECO:0007669"/>
    <property type="project" value="UniProtKB-KW"/>
</dbReference>
<keyword evidence="4 5" id="KW-0472">Membrane</keyword>
<dbReference type="InterPro" id="IPR007318">
    <property type="entry name" value="Phopholipid_MeTrfase"/>
</dbReference>
<reference evidence="7" key="1">
    <citation type="journal article" date="2019" name="Int. J. Syst. Evol. Microbiol.">
        <title>The Global Catalogue of Microorganisms (GCM) 10K type strain sequencing project: providing services to taxonomists for standard genome sequencing and annotation.</title>
        <authorList>
            <consortium name="The Broad Institute Genomics Platform"/>
            <consortium name="The Broad Institute Genome Sequencing Center for Infectious Disease"/>
            <person name="Wu L."/>
            <person name="Ma J."/>
        </authorList>
    </citation>
    <scope>NUCLEOTIDE SEQUENCE [LARGE SCALE GENOMIC DNA]</scope>
    <source>
        <strain evidence="7">NBRC 110107</strain>
    </source>
</reference>
<keyword evidence="3 5" id="KW-1133">Transmembrane helix</keyword>
<evidence type="ECO:0000313" key="6">
    <source>
        <dbReference type="EMBL" id="GLS00517.1"/>
    </source>
</evidence>
<evidence type="ECO:0000256" key="3">
    <source>
        <dbReference type="ARBA" id="ARBA00022989"/>
    </source>
</evidence>
<evidence type="ECO:0000313" key="7">
    <source>
        <dbReference type="Proteomes" id="UP001156921"/>
    </source>
</evidence>
<dbReference type="RefSeq" id="WP_284220836.1">
    <property type="nucleotide sequence ID" value="NZ_BSOY01000006.1"/>
</dbReference>
<evidence type="ECO:0000256" key="2">
    <source>
        <dbReference type="ARBA" id="ARBA00022692"/>
    </source>
</evidence>
<sequence length="168" mass="18378">MAKSDTPGVIAPPPLIYLGFLFAGWGLAELGARPGAVEAGYHWLAAGFGLEMEVRRGVALTLIIGGLLLDGMAAGLFRRRGTAVEPWKPSTVLINEGPYRFSRNPIYVGFAITYAGLAIAMDSALALFLLLPCLAVVDQFVIQREERYLAAKFGADYEAYRQKVRRWL</sequence>
<proteinExistence type="predicted"/>
<dbReference type="Gene3D" id="1.20.120.1630">
    <property type="match status" value="1"/>
</dbReference>
<keyword evidence="2 5" id="KW-0812">Transmembrane</keyword>
<evidence type="ECO:0000256" key="1">
    <source>
        <dbReference type="ARBA" id="ARBA00004127"/>
    </source>
</evidence>
<feature type="transmembrane region" description="Helical" evidence="5">
    <location>
        <begin position="106"/>
        <end position="137"/>
    </location>
</feature>
<organism evidence="6 7">
    <name type="scientific">Brevundimonas denitrificans</name>
    <dbReference type="NCBI Taxonomy" id="1443434"/>
    <lineage>
        <taxon>Bacteria</taxon>
        <taxon>Pseudomonadati</taxon>
        <taxon>Pseudomonadota</taxon>
        <taxon>Alphaproteobacteria</taxon>
        <taxon>Caulobacterales</taxon>
        <taxon>Caulobacteraceae</taxon>
        <taxon>Brevundimonas</taxon>
    </lineage>
</organism>
<keyword evidence="7" id="KW-1185">Reference proteome</keyword>
<dbReference type="GO" id="GO:0008168">
    <property type="term" value="F:methyltransferase activity"/>
    <property type="evidence" value="ECO:0007669"/>
    <property type="project" value="UniProtKB-KW"/>
</dbReference>
<gene>
    <name evidence="6" type="ORF">GCM10007859_05230</name>
</gene>
<feature type="transmembrane region" description="Helical" evidence="5">
    <location>
        <begin position="57"/>
        <end position="77"/>
    </location>
</feature>
<dbReference type="PANTHER" id="PTHR12714:SF9">
    <property type="entry name" value="PROTEIN-S-ISOPRENYLCYSTEINE O-METHYLTRANSFERASE"/>
    <property type="match status" value="1"/>
</dbReference>
<comment type="subcellular location">
    <subcellularLocation>
        <location evidence="1">Endomembrane system</location>
        <topology evidence="1">Multi-pass membrane protein</topology>
    </subcellularLocation>
</comment>
<keyword evidence="6" id="KW-0489">Methyltransferase</keyword>
<feature type="transmembrane region" description="Helical" evidence="5">
    <location>
        <begin position="15"/>
        <end position="36"/>
    </location>
</feature>
<dbReference type="EMBL" id="BSOY01000006">
    <property type="protein sequence ID" value="GLS00517.1"/>
    <property type="molecule type" value="Genomic_DNA"/>
</dbReference>
<dbReference type="Proteomes" id="UP001156921">
    <property type="component" value="Unassembled WGS sequence"/>
</dbReference>
<dbReference type="PANTHER" id="PTHR12714">
    <property type="entry name" value="PROTEIN-S ISOPRENYLCYSTEINE O-METHYLTRANSFERASE"/>
    <property type="match status" value="1"/>
</dbReference>
<evidence type="ECO:0000256" key="4">
    <source>
        <dbReference type="ARBA" id="ARBA00023136"/>
    </source>
</evidence>
<dbReference type="Pfam" id="PF04191">
    <property type="entry name" value="PEMT"/>
    <property type="match status" value="1"/>
</dbReference>
<protein>
    <submittedName>
        <fullName evidence="6">Protein-S-isoprenylcysteine methyltransferase</fullName>
    </submittedName>
</protein>
<evidence type="ECO:0000256" key="5">
    <source>
        <dbReference type="SAM" id="Phobius"/>
    </source>
</evidence>
<accession>A0ABQ6BJY0</accession>
<name>A0ABQ6BJY0_9CAUL</name>
<comment type="caution">
    <text evidence="6">The sequence shown here is derived from an EMBL/GenBank/DDBJ whole genome shotgun (WGS) entry which is preliminary data.</text>
</comment>
<keyword evidence="6" id="KW-0808">Transferase</keyword>